<feature type="compositionally biased region" description="Polar residues" evidence="1">
    <location>
        <begin position="15"/>
        <end position="28"/>
    </location>
</feature>
<name>A0ABQ8T4N7_PERAM</name>
<feature type="region of interest" description="Disordered" evidence="1">
    <location>
        <begin position="1"/>
        <end position="34"/>
    </location>
</feature>
<proteinExistence type="predicted"/>
<keyword evidence="3" id="KW-1185">Reference proteome</keyword>
<organism evidence="2 3">
    <name type="scientific">Periplaneta americana</name>
    <name type="common">American cockroach</name>
    <name type="synonym">Blatta americana</name>
    <dbReference type="NCBI Taxonomy" id="6978"/>
    <lineage>
        <taxon>Eukaryota</taxon>
        <taxon>Metazoa</taxon>
        <taxon>Ecdysozoa</taxon>
        <taxon>Arthropoda</taxon>
        <taxon>Hexapoda</taxon>
        <taxon>Insecta</taxon>
        <taxon>Pterygota</taxon>
        <taxon>Neoptera</taxon>
        <taxon>Polyneoptera</taxon>
        <taxon>Dictyoptera</taxon>
        <taxon>Blattodea</taxon>
        <taxon>Blattoidea</taxon>
        <taxon>Blattidae</taxon>
        <taxon>Blattinae</taxon>
        <taxon>Periplaneta</taxon>
    </lineage>
</organism>
<comment type="caution">
    <text evidence="2">The sequence shown here is derived from an EMBL/GenBank/DDBJ whole genome shotgun (WGS) entry which is preliminary data.</text>
</comment>
<evidence type="ECO:0000256" key="1">
    <source>
        <dbReference type="SAM" id="MobiDB-lite"/>
    </source>
</evidence>
<evidence type="ECO:0000313" key="3">
    <source>
        <dbReference type="Proteomes" id="UP001148838"/>
    </source>
</evidence>
<dbReference type="EMBL" id="JAJSOF020000017">
    <property type="protein sequence ID" value="KAJ4440640.1"/>
    <property type="molecule type" value="Genomic_DNA"/>
</dbReference>
<evidence type="ECO:0000313" key="2">
    <source>
        <dbReference type="EMBL" id="KAJ4440640.1"/>
    </source>
</evidence>
<reference evidence="2 3" key="1">
    <citation type="journal article" date="2022" name="Allergy">
        <title>Genome assembly and annotation of Periplaneta americana reveal a comprehensive cockroach allergen profile.</title>
        <authorList>
            <person name="Wang L."/>
            <person name="Xiong Q."/>
            <person name="Saelim N."/>
            <person name="Wang L."/>
            <person name="Nong W."/>
            <person name="Wan A.T."/>
            <person name="Shi M."/>
            <person name="Liu X."/>
            <person name="Cao Q."/>
            <person name="Hui J.H.L."/>
            <person name="Sookrung N."/>
            <person name="Leung T.F."/>
            <person name="Tungtrongchitr A."/>
            <person name="Tsui S.K.W."/>
        </authorList>
    </citation>
    <scope>NUCLEOTIDE SEQUENCE [LARGE SCALE GENOMIC DNA]</scope>
    <source>
        <strain evidence="2">PWHHKU_190912</strain>
    </source>
</reference>
<dbReference type="Proteomes" id="UP001148838">
    <property type="component" value="Unassembled WGS sequence"/>
</dbReference>
<protein>
    <submittedName>
        <fullName evidence="2">Uncharacterized protein</fullName>
    </submittedName>
</protein>
<sequence length="98" mass="10406">MAGLYEGGNEPPGSLNANKIANMSNRQPISKPGTSLKALPLKKLAPQNLLNLSQLHGVVSVLMNETHPYQTAPGRGFDYGLGLTPGLVSFEVPLPTIR</sequence>
<accession>A0ABQ8T4N7</accession>
<gene>
    <name evidence="2" type="ORF">ANN_08787</name>
</gene>